<dbReference type="Gene3D" id="1.25.40.10">
    <property type="entry name" value="Tetratricopeptide repeat domain"/>
    <property type="match status" value="1"/>
</dbReference>
<dbReference type="Proteomes" id="UP000321484">
    <property type="component" value="Unassembled WGS sequence"/>
</dbReference>
<dbReference type="PROSITE" id="PS00622">
    <property type="entry name" value="HTH_LUXR_1"/>
    <property type="match status" value="1"/>
</dbReference>
<dbReference type="InterPro" id="IPR036388">
    <property type="entry name" value="WH-like_DNA-bd_sf"/>
</dbReference>
<dbReference type="GO" id="GO:0003677">
    <property type="term" value="F:DNA binding"/>
    <property type="evidence" value="ECO:0007669"/>
    <property type="project" value="InterPro"/>
</dbReference>
<dbReference type="PANTHER" id="PTHR16305">
    <property type="entry name" value="TESTICULAR SOLUBLE ADENYLYL CYCLASE"/>
    <property type="match status" value="1"/>
</dbReference>
<evidence type="ECO:0000256" key="1">
    <source>
        <dbReference type="ARBA" id="ARBA00022741"/>
    </source>
</evidence>
<dbReference type="Pfam" id="PF00196">
    <property type="entry name" value="GerE"/>
    <property type="match status" value="1"/>
</dbReference>
<protein>
    <submittedName>
        <fullName evidence="4">LuxR family transcriptional regulator</fullName>
    </submittedName>
</protein>
<dbReference type="GO" id="GO:0006355">
    <property type="term" value="P:regulation of DNA-templated transcription"/>
    <property type="evidence" value="ECO:0007669"/>
    <property type="project" value="InterPro"/>
</dbReference>
<dbReference type="SMART" id="SM00421">
    <property type="entry name" value="HTH_LUXR"/>
    <property type="match status" value="1"/>
</dbReference>
<evidence type="ECO:0000256" key="2">
    <source>
        <dbReference type="ARBA" id="ARBA00022840"/>
    </source>
</evidence>
<dbReference type="GO" id="GO:0004016">
    <property type="term" value="F:adenylate cyclase activity"/>
    <property type="evidence" value="ECO:0007669"/>
    <property type="project" value="TreeGrafter"/>
</dbReference>
<dbReference type="InterPro" id="IPR011990">
    <property type="entry name" value="TPR-like_helical_dom_sf"/>
</dbReference>
<evidence type="ECO:0000313" key="5">
    <source>
        <dbReference type="Proteomes" id="UP000321484"/>
    </source>
</evidence>
<dbReference type="InterPro" id="IPR016032">
    <property type="entry name" value="Sig_transdc_resp-reg_C-effctor"/>
</dbReference>
<keyword evidence="5" id="KW-1185">Reference proteome</keyword>
<reference evidence="4 5" key="1">
    <citation type="submission" date="2019-07" db="EMBL/GenBank/DDBJ databases">
        <title>Whole genome shotgun sequence of Actinotalea fermentans NBRC 105374.</title>
        <authorList>
            <person name="Hosoyama A."/>
            <person name="Uohara A."/>
            <person name="Ohji S."/>
            <person name="Ichikawa N."/>
        </authorList>
    </citation>
    <scope>NUCLEOTIDE SEQUENCE [LARGE SCALE GENOMIC DNA]</scope>
    <source>
        <strain evidence="4 5">NBRC 105374</strain>
    </source>
</reference>
<dbReference type="Gene3D" id="1.10.10.10">
    <property type="entry name" value="Winged helix-like DNA-binding domain superfamily/Winged helix DNA-binding domain"/>
    <property type="match status" value="1"/>
</dbReference>
<dbReference type="PRINTS" id="PR00038">
    <property type="entry name" value="HTHLUXR"/>
</dbReference>
<dbReference type="CDD" id="cd06170">
    <property type="entry name" value="LuxR_C_like"/>
    <property type="match status" value="1"/>
</dbReference>
<gene>
    <name evidence="4" type="ORF">AFE02nite_17910</name>
</gene>
<evidence type="ECO:0000313" key="4">
    <source>
        <dbReference type="EMBL" id="GEN80057.1"/>
    </source>
</evidence>
<dbReference type="AlphaFoldDB" id="A0A511YXY6"/>
<dbReference type="PANTHER" id="PTHR16305:SF35">
    <property type="entry name" value="TRANSCRIPTIONAL ACTIVATOR DOMAIN"/>
    <property type="match status" value="1"/>
</dbReference>
<evidence type="ECO:0000259" key="3">
    <source>
        <dbReference type="PROSITE" id="PS50043"/>
    </source>
</evidence>
<dbReference type="InterPro" id="IPR027417">
    <property type="entry name" value="P-loop_NTPase"/>
</dbReference>
<dbReference type="GO" id="GO:0005737">
    <property type="term" value="C:cytoplasm"/>
    <property type="evidence" value="ECO:0007669"/>
    <property type="project" value="TreeGrafter"/>
</dbReference>
<sequence length="982" mass="105345">MTADTIGGMSTGPFVAREAEVGRLAAALARADDGDPSLVLLGADAGVGKTRLLAHVGEIAAERGATTVTGACVDLGDVGLPYLPFAVALGQLHTHPATREAVEEVARTRPALVRLLPALGGAAPAPIEDQSSRLQLFDGIAAVLTAVAEATGPLLLVLEDLHWADPSTRDVLRYLVARLRDERLLVVGSYRTDDLHRTHPLRPFLSEMWRHPRVERLDLAPFTPAELRQFATVVHGSPLTDAELATVLERSEGNAYFAEELIAAGPTSATLPWSLGDVLRSRLERLPADVQSLARVASVAGRTVSEPLLRAVAEEHCPAEFEHLLREAMAANVLGWEDGRIAFRHALLAEAVYAELLPGEQVTLHRAFRDAILATPSLASSARLAHHARRCQDLPTALSASLRAADEAAGVVAPAEEHRHLETALRLWPSVPDAAELAGTTRVAVLERAASAASRSGDFPRAVALGREAVAEPGLGPVERAHLHTCLSRHLLGLEREHEALEQAELALAALPDDAPRGDRAWALATHARASLVRDRDDDARDSARRAVEEADAVCENAAAADALATLAVLVVDDADAAARLLVEARERAREAGDLVTEQRCQHNLVTTHYYAGRLDEAAADLEVAFARNREAGLEWSEFGMSQRFFDRLVRYCRGDLRPPEAIGPGHPVARAAQRDAALEPLVAVFDAVAVYSAVARGDEDAIARAQALRPMWERDSQVALLSGGPTIDALTWAGRLDEAVELATALVEHLGRSWDDYFLGGIWLAALALSALADGAEADRRVGVDPALKLRHGDELLERARATAERGRPRGGRLGPEGVAWLRRAEAEHSRLVGENDPALWRAAVAAFDYGYRYEVARSRWRLAEALLGAGDREAARTELDLAIAEARAMGARPLLEAATGLARRGRLEAGAPHRGEVLTEREAEVLELVAQGLTNRQIGERLFISGKTVSVHVSNVLAKLGVTGRAEAVAVAHRRGLLAG</sequence>
<feature type="domain" description="HTH luxR-type" evidence="3">
    <location>
        <begin position="913"/>
        <end position="978"/>
    </location>
</feature>
<dbReference type="SUPFAM" id="SSF48452">
    <property type="entry name" value="TPR-like"/>
    <property type="match status" value="1"/>
</dbReference>
<keyword evidence="2" id="KW-0067">ATP-binding</keyword>
<name>A0A511YXY6_9CELL</name>
<dbReference type="GO" id="GO:0005524">
    <property type="term" value="F:ATP binding"/>
    <property type="evidence" value="ECO:0007669"/>
    <property type="project" value="UniProtKB-KW"/>
</dbReference>
<dbReference type="SUPFAM" id="SSF46894">
    <property type="entry name" value="C-terminal effector domain of the bipartite response regulators"/>
    <property type="match status" value="1"/>
</dbReference>
<dbReference type="SUPFAM" id="SSF52540">
    <property type="entry name" value="P-loop containing nucleoside triphosphate hydrolases"/>
    <property type="match status" value="1"/>
</dbReference>
<dbReference type="Pfam" id="PF13191">
    <property type="entry name" value="AAA_16"/>
    <property type="match status" value="1"/>
</dbReference>
<keyword evidence="1" id="KW-0547">Nucleotide-binding</keyword>
<dbReference type="InterPro" id="IPR000792">
    <property type="entry name" value="Tscrpt_reg_LuxR_C"/>
</dbReference>
<accession>A0A511YXY6</accession>
<proteinExistence type="predicted"/>
<dbReference type="PROSITE" id="PS50043">
    <property type="entry name" value="HTH_LUXR_2"/>
    <property type="match status" value="1"/>
</dbReference>
<organism evidence="4 5">
    <name type="scientific">Actinotalea fermentans</name>
    <dbReference type="NCBI Taxonomy" id="43671"/>
    <lineage>
        <taxon>Bacteria</taxon>
        <taxon>Bacillati</taxon>
        <taxon>Actinomycetota</taxon>
        <taxon>Actinomycetes</taxon>
        <taxon>Micrococcales</taxon>
        <taxon>Cellulomonadaceae</taxon>
        <taxon>Actinotalea</taxon>
    </lineage>
</organism>
<dbReference type="InterPro" id="IPR041664">
    <property type="entry name" value="AAA_16"/>
</dbReference>
<dbReference type="EMBL" id="BJYK01000004">
    <property type="protein sequence ID" value="GEN80057.1"/>
    <property type="molecule type" value="Genomic_DNA"/>
</dbReference>
<comment type="caution">
    <text evidence="4">The sequence shown here is derived from an EMBL/GenBank/DDBJ whole genome shotgun (WGS) entry which is preliminary data.</text>
</comment>